<comment type="caution">
    <text evidence="2">The sequence shown here is derived from an EMBL/GenBank/DDBJ whole genome shotgun (WGS) entry which is preliminary data.</text>
</comment>
<feature type="transmembrane region" description="Helical" evidence="1">
    <location>
        <begin position="56"/>
        <end position="74"/>
    </location>
</feature>
<keyword evidence="1" id="KW-0472">Membrane</keyword>
<sequence length="141" mass="15979">MFYDFNKHKRQITAPLPPTDDDVITRFRQYHKAARQKLADQASARVYRLPLGLQRGIFIIAIGIGIIYCIYLILPNSVLTSANPLLSGIIQSHQTIQAATPSPKQEAFERYLDSLERAFEADSIFQSQQTIDNHAKNSIHP</sequence>
<dbReference type="EMBL" id="JAASQJ010000001">
    <property type="protein sequence ID" value="NIJ52176.1"/>
    <property type="molecule type" value="Genomic_DNA"/>
</dbReference>
<accession>A0ABX0UM68</accession>
<organism evidence="2 3">
    <name type="scientific">Dyadobacter arcticus</name>
    <dbReference type="NCBI Taxonomy" id="1078754"/>
    <lineage>
        <taxon>Bacteria</taxon>
        <taxon>Pseudomonadati</taxon>
        <taxon>Bacteroidota</taxon>
        <taxon>Cytophagia</taxon>
        <taxon>Cytophagales</taxon>
        <taxon>Spirosomataceae</taxon>
        <taxon>Dyadobacter</taxon>
    </lineage>
</organism>
<dbReference type="Proteomes" id="UP001179181">
    <property type="component" value="Unassembled WGS sequence"/>
</dbReference>
<name>A0ABX0UM68_9BACT</name>
<proteinExistence type="predicted"/>
<keyword evidence="1" id="KW-0812">Transmembrane</keyword>
<evidence type="ECO:0000313" key="2">
    <source>
        <dbReference type="EMBL" id="NIJ52176.1"/>
    </source>
</evidence>
<protein>
    <submittedName>
        <fullName evidence="2">Uncharacterized protein</fullName>
    </submittedName>
</protein>
<keyword evidence="3" id="KW-1185">Reference proteome</keyword>
<reference evidence="2 3" key="1">
    <citation type="submission" date="2020-03" db="EMBL/GenBank/DDBJ databases">
        <title>Genomic Encyclopedia of Type Strains, Phase IV (KMG-IV): sequencing the most valuable type-strain genomes for metagenomic binning, comparative biology and taxonomic classification.</title>
        <authorList>
            <person name="Goeker M."/>
        </authorList>
    </citation>
    <scope>NUCLEOTIDE SEQUENCE [LARGE SCALE GENOMIC DNA]</scope>
    <source>
        <strain evidence="2 3">DSM 102865</strain>
    </source>
</reference>
<evidence type="ECO:0000256" key="1">
    <source>
        <dbReference type="SAM" id="Phobius"/>
    </source>
</evidence>
<evidence type="ECO:0000313" key="3">
    <source>
        <dbReference type="Proteomes" id="UP001179181"/>
    </source>
</evidence>
<gene>
    <name evidence="2" type="ORF">FHS68_001332</name>
</gene>
<keyword evidence="1" id="KW-1133">Transmembrane helix</keyword>